<comment type="caution">
    <text evidence="2">The sequence shown here is derived from an EMBL/GenBank/DDBJ whole genome shotgun (WGS) entry which is preliminary data.</text>
</comment>
<dbReference type="PANTHER" id="PTHR47099">
    <property type="entry name" value="METHYLCOBAMIDE:COM METHYLTRANSFERASE MTBA"/>
    <property type="match status" value="1"/>
</dbReference>
<dbReference type="EMBL" id="AWTC01000012">
    <property type="protein sequence ID" value="EST11362.1"/>
    <property type="molecule type" value="Genomic_DNA"/>
</dbReference>
<organism evidence="2 3">
    <name type="scientific">Sporolactobacillus laevolacticus DSM 442</name>
    <dbReference type="NCBI Taxonomy" id="1395513"/>
    <lineage>
        <taxon>Bacteria</taxon>
        <taxon>Bacillati</taxon>
        <taxon>Bacillota</taxon>
        <taxon>Bacilli</taxon>
        <taxon>Bacillales</taxon>
        <taxon>Sporolactobacillaceae</taxon>
        <taxon>Sporolactobacillus</taxon>
    </lineage>
</organism>
<dbReference type="InterPro" id="IPR000257">
    <property type="entry name" value="Uroporphyrinogen_deCOase"/>
</dbReference>
<dbReference type="OrthoDB" id="7375127at2"/>
<dbReference type="RefSeq" id="WP_023510709.1">
    <property type="nucleotide sequence ID" value="NZ_AWTC01000012.1"/>
</dbReference>
<feature type="domain" description="Uroporphyrinogen decarboxylase (URO-D)" evidence="1">
    <location>
        <begin position="77"/>
        <end position="324"/>
    </location>
</feature>
<dbReference type="PANTHER" id="PTHR47099:SF1">
    <property type="entry name" value="METHYLCOBAMIDE:COM METHYLTRANSFERASE MTBA"/>
    <property type="match status" value="1"/>
</dbReference>
<reference evidence="2 3" key="1">
    <citation type="journal article" date="2013" name="Genome Announc.">
        <title>Genome Sequence of Sporolactobacillus laevolacticus DSM442, an Efficient Polymer-Grade D-Lactate Producer from Agricultural Waste Cottonseed as a Nitrogen Source.</title>
        <authorList>
            <person name="Wang H."/>
            <person name="Wang L."/>
            <person name="Ju J."/>
            <person name="Yu B."/>
            <person name="Ma Y."/>
        </authorList>
    </citation>
    <scope>NUCLEOTIDE SEQUENCE [LARGE SCALE GENOMIC DNA]</scope>
    <source>
        <strain evidence="2 3">DSM 442</strain>
    </source>
</reference>
<dbReference type="InterPro" id="IPR038071">
    <property type="entry name" value="UROD/MetE-like_sf"/>
</dbReference>
<keyword evidence="3" id="KW-1185">Reference proteome</keyword>
<protein>
    <submittedName>
        <fullName evidence="2">Uroporphyrinogen decarboxylase</fullName>
    </submittedName>
</protein>
<dbReference type="STRING" id="1395513.P343_12335"/>
<dbReference type="AlphaFoldDB" id="V6IVX7"/>
<dbReference type="InterPro" id="IPR052024">
    <property type="entry name" value="Methanogen_methyltrans"/>
</dbReference>
<dbReference type="Pfam" id="PF01208">
    <property type="entry name" value="URO-D"/>
    <property type="match status" value="1"/>
</dbReference>
<dbReference type="SUPFAM" id="SSF51726">
    <property type="entry name" value="UROD/MetE-like"/>
    <property type="match status" value="1"/>
</dbReference>
<proteinExistence type="predicted"/>
<evidence type="ECO:0000313" key="3">
    <source>
        <dbReference type="Proteomes" id="UP000018296"/>
    </source>
</evidence>
<sequence>MAENKHQIFLDTLDNKPTDRILSGFWHHYLSNEQQQVLGYRDSAVIDKVVKLQQNFYDRYHPDFTKIMSDGFFLHPSVIDNEFETPEDLKKIQHIEHDDPWITRQVDAIKAIVDHYDGEIGSFYNFFSPWYQLRLRFEIIEHDPEKIYRLFKENPQAIANAFDVLADDLIVLSTKLIKDSGIDGIYLCVQQPQDSVISTKQWQHYVQPSEVKLLRAVQNVHDYNMIHICGFEGKRNRLGDYKDYPVKAFHWASYVENVSLKEGKKLFSDRAVMGGFENTENGVFYKGTREDVQTETKRLLKENGRKGILLSADCSIPFDTDDSRAVWISEAAND</sequence>
<dbReference type="Proteomes" id="UP000018296">
    <property type="component" value="Unassembled WGS sequence"/>
</dbReference>
<accession>V6IVX7</accession>
<evidence type="ECO:0000259" key="1">
    <source>
        <dbReference type="Pfam" id="PF01208"/>
    </source>
</evidence>
<dbReference type="GO" id="GO:0006779">
    <property type="term" value="P:porphyrin-containing compound biosynthetic process"/>
    <property type="evidence" value="ECO:0007669"/>
    <property type="project" value="InterPro"/>
</dbReference>
<dbReference type="eggNOG" id="COG0407">
    <property type="taxonomic scope" value="Bacteria"/>
</dbReference>
<evidence type="ECO:0000313" key="2">
    <source>
        <dbReference type="EMBL" id="EST11362.1"/>
    </source>
</evidence>
<dbReference type="GO" id="GO:0004853">
    <property type="term" value="F:uroporphyrinogen decarboxylase activity"/>
    <property type="evidence" value="ECO:0007669"/>
    <property type="project" value="InterPro"/>
</dbReference>
<dbReference type="PATRIC" id="fig|1395513.3.peg.2502"/>
<gene>
    <name evidence="2" type="ORF">P343_12335</name>
</gene>
<dbReference type="Gene3D" id="3.20.20.210">
    <property type="match status" value="1"/>
</dbReference>
<name>V6IVX7_9BACL</name>